<evidence type="ECO:0008006" key="3">
    <source>
        <dbReference type="Google" id="ProtNLM"/>
    </source>
</evidence>
<accession>A0A1U6IC13</accession>
<proteinExistence type="predicted"/>
<dbReference type="Proteomes" id="UP000190989">
    <property type="component" value="Unassembled WGS sequence"/>
</dbReference>
<organism evidence="1 2">
    <name type="scientific">Novosphingobium mathurense</name>
    <dbReference type="NCBI Taxonomy" id="428990"/>
    <lineage>
        <taxon>Bacteria</taxon>
        <taxon>Pseudomonadati</taxon>
        <taxon>Pseudomonadota</taxon>
        <taxon>Alphaproteobacteria</taxon>
        <taxon>Sphingomonadales</taxon>
        <taxon>Sphingomonadaceae</taxon>
        <taxon>Novosphingobium</taxon>
    </lineage>
</organism>
<protein>
    <recommendedName>
        <fullName evidence="3">PilZ domain-containing protein</fullName>
    </recommendedName>
</protein>
<dbReference type="AlphaFoldDB" id="A0A1U6IC13"/>
<evidence type="ECO:0000313" key="2">
    <source>
        <dbReference type="Proteomes" id="UP000190989"/>
    </source>
</evidence>
<gene>
    <name evidence="1" type="ORF">SAMN06295987_105191</name>
</gene>
<name>A0A1U6IC13_9SPHN</name>
<sequence>MNTVVYGECVHSGACASVRISSLADSGCDLEIDAPAALNDGDCSLWIGAIGPFPATAIRKTARQLFLRFKEPLDRKIVAHFNCA</sequence>
<dbReference type="EMBL" id="FVZE01000005">
    <property type="protein sequence ID" value="SLK05565.1"/>
    <property type="molecule type" value="Genomic_DNA"/>
</dbReference>
<evidence type="ECO:0000313" key="1">
    <source>
        <dbReference type="EMBL" id="SLK05565.1"/>
    </source>
</evidence>
<reference evidence="2" key="1">
    <citation type="submission" date="2017-02" db="EMBL/GenBank/DDBJ databases">
        <authorList>
            <person name="Varghese N."/>
            <person name="Submissions S."/>
        </authorList>
    </citation>
    <scope>NUCLEOTIDE SEQUENCE [LARGE SCALE GENOMIC DNA]</scope>
    <source>
        <strain evidence="2">SM117</strain>
    </source>
</reference>
<keyword evidence="2" id="KW-1185">Reference proteome</keyword>